<reference evidence="2 3" key="1">
    <citation type="submission" date="2019-03" db="EMBL/GenBank/DDBJ databases">
        <title>Draft genome of Gammaproteobacteria bacterium LSUCC0057, a member of the SAR92 clade.</title>
        <authorList>
            <person name="Lanclos V.C."/>
            <person name="Doiron C."/>
            <person name="Henson M.W."/>
            <person name="Thrash J.C."/>
        </authorList>
    </citation>
    <scope>NUCLEOTIDE SEQUENCE [LARGE SCALE GENOMIC DNA]</scope>
    <source>
        <strain evidence="2 3">LSUCC0057</strain>
    </source>
</reference>
<evidence type="ECO:0000313" key="3">
    <source>
        <dbReference type="Proteomes" id="UP000298133"/>
    </source>
</evidence>
<dbReference type="Gene3D" id="1.25.40.650">
    <property type="match status" value="1"/>
</dbReference>
<dbReference type="Gene3D" id="3.40.50.2300">
    <property type="match status" value="2"/>
</dbReference>
<name>A0A4Y8UFR4_9GAMM</name>
<keyword evidence="1" id="KW-0472">Membrane</keyword>
<evidence type="ECO:0008006" key="4">
    <source>
        <dbReference type="Google" id="ProtNLM"/>
    </source>
</evidence>
<evidence type="ECO:0000256" key="1">
    <source>
        <dbReference type="ARBA" id="ARBA00023136"/>
    </source>
</evidence>
<sequence length="654" mass="71815">MGYLRLSWQSGTVTGLALAALILAAGGCAPTTTLPRAVDLEPIAPMAALPARSREQTLELFDIIQQQYTSLAATAGSAAATARQTLQMLATLDPALLDDRRRSQLLLLLFRGGLDQHYWLPASALRRHPQWGLWRSQLAGAEQRQLDLLEAQYLFAIGALGDGLQLLLDDVDSLTAERANLIWNRLNATSSAQLEQFDGVSTALRQLAQLALQLRAREGDYSAQQRTLTEWLNAHSRHPLAQLRPDYLIALQGAQASTASVAVVLSRDAASTPASRALTDGLLARYYQLSRGQTLPQLQFYHLDNDSAFSDLYRQLRGQGVTRVIGPLRRSQLDQLLDELEREQAPPEGNTAAISELLNELPAPRQRRAATPLADALLPTLVLNESSRSAAQSAAYSELIKLPLAVEHELDQLLQRAAARNAQRVLLLAPDAGWGARGARWLQSRWQQRGGVIEVVYYASAERDFTPLLQAPLALDESRQRSLQLQRLTGLELSTRPRRRQDIDLVIVLAQPQQGRQIRPALEFNFAAEIPVLATSHIYSGEPRFNRDLAGIEFPASLWQLTTAPQPESAADLDATLTQQLAALGADALTATLREAQLGRVTAPLYGRTGILLAEPDGYRRNGLWHRITSTGVVEINAATIDQQWAQQRAASGR</sequence>
<dbReference type="SUPFAM" id="SSF53822">
    <property type="entry name" value="Periplasmic binding protein-like I"/>
    <property type="match status" value="1"/>
</dbReference>
<evidence type="ECO:0000313" key="2">
    <source>
        <dbReference type="EMBL" id="TFH67666.1"/>
    </source>
</evidence>
<dbReference type="GO" id="GO:0031241">
    <property type="term" value="C:periplasmic side of cell outer membrane"/>
    <property type="evidence" value="ECO:0007669"/>
    <property type="project" value="TreeGrafter"/>
</dbReference>
<dbReference type="AlphaFoldDB" id="A0A4Y8UFR4"/>
<organism evidence="2 3">
    <name type="scientific">Gammaproteobacteria bacterium LSUCC0057</name>
    <dbReference type="NCBI Taxonomy" id="2559237"/>
    <lineage>
        <taxon>Bacteria</taxon>
        <taxon>Pseudomonadati</taxon>
        <taxon>Pseudomonadota</taxon>
        <taxon>Gammaproteobacteria</taxon>
        <taxon>Cellvibrionales</taxon>
        <taxon>Porticoccaceae</taxon>
        <taxon>SAR92 clade</taxon>
    </lineage>
</organism>
<comment type="caution">
    <text evidence="2">The sequence shown here is derived from an EMBL/GenBank/DDBJ whole genome shotgun (WGS) entry which is preliminary data.</text>
</comment>
<dbReference type="InterPro" id="IPR007443">
    <property type="entry name" value="LpoA"/>
</dbReference>
<dbReference type="InterPro" id="IPR028082">
    <property type="entry name" value="Peripla_BP_I"/>
</dbReference>
<dbReference type="GO" id="GO:0030234">
    <property type="term" value="F:enzyme regulator activity"/>
    <property type="evidence" value="ECO:0007669"/>
    <property type="project" value="TreeGrafter"/>
</dbReference>
<dbReference type="PANTHER" id="PTHR38038:SF1">
    <property type="entry name" value="PENICILLIN-BINDING PROTEIN ACTIVATOR LPOA"/>
    <property type="match status" value="1"/>
</dbReference>
<dbReference type="Pfam" id="PF04348">
    <property type="entry name" value="LppC"/>
    <property type="match status" value="2"/>
</dbReference>
<accession>A0A4Y8UFR4</accession>
<keyword evidence="3" id="KW-1185">Reference proteome</keyword>
<protein>
    <recommendedName>
        <fullName evidence="4">Penicillin-binding protein activator</fullName>
    </recommendedName>
</protein>
<dbReference type="PANTHER" id="PTHR38038">
    <property type="entry name" value="PENICILLIN-BINDING PROTEIN ACTIVATOR LPOA"/>
    <property type="match status" value="1"/>
</dbReference>
<dbReference type="GO" id="GO:0009252">
    <property type="term" value="P:peptidoglycan biosynthetic process"/>
    <property type="evidence" value="ECO:0007669"/>
    <property type="project" value="TreeGrafter"/>
</dbReference>
<dbReference type="CDD" id="cd06339">
    <property type="entry name" value="PBP1_YraM_LppC_lipoprotein-like"/>
    <property type="match status" value="1"/>
</dbReference>
<gene>
    <name evidence="2" type="ORF">E3W66_05265</name>
</gene>
<dbReference type="PROSITE" id="PS51257">
    <property type="entry name" value="PROKAR_LIPOPROTEIN"/>
    <property type="match status" value="1"/>
</dbReference>
<proteinExistence type="predicted"/>
<dbReference type="OrthoDB" id="6708821at2"/>
<dbReference type="EMBL" id="SPIA01000002">
    <property type="protein sequence ID" value="TFH67666.1"/>
    <property type="molecule type" value="Genomic_DNA"/>
</dbReference>
<dbReference type="Proteomes" id="UP000298133">
    <property type="component" value="Unassembled WGS sequence"/>
</dbReference>